<evidence type="ECO:0000313" key="2">
    <source>
        <dbReference type="EMBL" id="SIO40792.1"/>
    </source>
</evidence>
<dbReference type="OrthoDB" id="3193269at2"/>
<dbReference type="EMBL" id="FSRG01000009">
    <property type="protein sequence ID" value="SIO40792.1"/>
    <property type="molecule type" value="Genomic_DNA"/>
</dbReference>
<dbReference type="AlphaFoldDB" id="A0A1N6J937"/>
<dbReference type="Pfam" id="PF09848">
    <property type="entry name" value="SLFN-g3_helicase"/>
    <property type="match status" value="1"/>
</dbReference>
<keyword evidence="3" id="KW-1185">Reference proteome</keyword>
<dbReference type="Gene3D" id="3.40.50.300">
    <property type="entry name" value="P-loop containing nucleotide triphosphate hydrolases"/>
    <property type="match status" value="1"/>
</dbReference>
<evidence type="ECO:0000313" key="3">
    <source>
        <dbReference type="Proteomes" id="UP000184694"/>
    </source>
</evidence>
<dbReference type="RefSeq" id="WP_074217976.1">
    <property type="nucleotide sequence ID" value="NZ_FSRG01000009.1"/>
</dbReference>
<dbReference type="Proteomes" id="UP000184694">
    <property type="component" value="Unassembled WGS sequence"/>
</dbReference>
<protein>
    <submittedName>
        <fullName evidence="2">Uncharacterized conserved protein</fullName>
    </submittedName>
</protein>
<evidence type="ECO:0000259" key="1">
    <source>
        <dbReference type="Pfam" id="PF09848"/>
    </source>
</evidence>
<organism evidence="2 3">
    <name type="scientific">Halodesulfovibrio marinisediminis DSM 17456</name>
    <dbReference type="NCBI Taxonomy" id="1121457"/>
    <lineage>
        <taxon>Bacteria</taxon>
        <taxon>Pseudomonadati</taxon>
        <taxon>Thermodesulfobacteriota</taxon>
        <taxon>Desulfovibrionia</taxon>
        <taxon>Desulfovibrionales</taxon>
        <taxon>Desulfovibrionaceae</taxon>
        <taxon>Halodesulfovibrio</taxon>
    </lineage>
</organism>
<accession>A0A1N6J937</accession>
<name>A0A1N6J937_9BACT</name>
<reference evidence="3" key="1">
    <citation type="submission" date="2016-11" db="EMBL/GenBank/DDBJ databases">
        <authorList>
            <person name="Varghese N."/>
            <person name="Submissions S."/>
        </authorList>
    </citation>
    <scope>NUCLEOTIDE SEQUENCE [LARGE SCALE GENOMIC DNA]</scope>
    <source>
        <strain evidence="3">DSM 17456</strain>
    </source>
</reference>
<sequence length="657" mass="74089">MQRAYYSATQREFLATSPDTILGTLTRNHPFALEDLQKNAWLAQIHILQEQLPSLPDSYVAFEYAIPRMGKRVDVVILHSGVVFVLEFKVGEKTHTQHSVIQALDYALDLKNFHEKSHTLPIVPMVIATESAVTNASLEQYKDGVCFPIKANKSNIAAWILNISNTQRKRDINPIEWCNSIYKPTPTIIEAAQALYKGHSVREISRSDSGAINLNRTSTAVAEIIEHSKKHSKKSICFITGVPGAGKTLAGLTLANDRNNADKGEHAVFLSGNGPLVEVLQEALARNEVAENKNTTNNISKRVALSKVKSFIQNIHHFRDDNLRSTEAPIEKVTIFDEAQRAWTAEQAASFMTRKKGISDFTMSEPEFLISVLDRHQDWATIVCLIGGGQEINTGEAGLPEWFSAINNKYPHWDVYTSGSLSGREYTNGENLYASLRPDQLTIKDELHLAVSIRSFRSELLSEFIGSVLDLNQAKATALFTKVQKTYPIVLTRHLQHAKQWLKTHARGGEQFGLTAYSGALRLKPEGIHVKTKIDPKNWFLNGPEDVRSSMFLEDVATEFDIQGLELDWTCVAWDSSLRLHNKEWEYRTFRGTTWQNVNDEIRRRYLLNAYRVLLTRARQGMVIFIPKGNPADQTRLPEFYAPVYEFFSSCGVPSID</sequence>
<dbReference type="InterPro" id="IPR018647">
    <property type="entry name" value="SLFN_3-like_DNA/RNA_helicase"/>
</dbReference>
<dbReference type="InterPro" id="IPR027417">
    <property type="entry name" value="P-loop_NTPase"/>
</dbReference>
<gene>
    <name evidence="2" type="ORF">SAMN02745161_3240</name>
</gene>
<dbReference type="SUPFAM" id="SSF52540">
    <property type="entry name" value="P-loop containing nucleoside triphosphate hydrolases"/>
    <property type="match status" value="1"/>
</dbReference>
<feature type="domain" description="Schlafen group 3-like DNA/RNA helicase" evidence="1">
    <location>
        <begin position="234"/>
        <end position="627"/>
    </location>
</feature>
<proteinExistence type="predicted"/>